<organism evidence="3 4">
    <name type="scientific">Stephania yunnanensis</name>
    <dbReference type="NCBI Taxonomy" id="152371"/>
    <lineage>
        <taxon>Eukaryota</taxon>
        <taxon>Viridiplantae</taxon>
        <taxon>Streptophyta</taxon>
        <taxon>Embryophyta</taxon>
        <taxon>Tracheophyta</taxon>
        <taxon>Spermatophyta</taxon>
        <taxon>Magnoliopsida</taxon>
        <taxon>Ranunculales</taxon>
        <taxon>Menispermaceae</taxon>
        <taxon>Menispermoideae</taxon>
        <taxon>Cissampelideae</taxon>
        <taxon>Stephania</taxon>
    </lineage>
</organism>
<comment type="caution">
    <text evidence="3">The sequence shown here is derived from an EMBL/GenBank/DDBJ whole genome shotgun (WGS) entry which is preliminary data.</text>
</comment>
<name>A0AAP0KY71_9MAGN</name>
<feature type="signal peptide" evidence="1">
    <location>
        <begin position="1"/>
        <end position="24"/>
    </location>
</feature>
<evidence type="ECO:0000313" key="3">
    <source>
        <dbReference type="EMBL" id="KAK9160866.1"/>
    </source>
</evidence>
<accession>A0AAP0KY71</accession>
<feature type="domain" description="DUF5110" evidence="2">
    <location>
        <begin position="60"/>
        <end position="124"/>
    </location>
</feature>
<evidence type="ECO:0000259" key="2">
    <source>
        <dbReference type="Pfam" id="PF17137"/>
    </source>
</evidence>
<dbReference type="Gene3D" id="2.60.40.1180">
    <property type="entry name" value="Golgi alpha-mannosidase II"/>
    <property type="match status" value="1"/>
</dbReference>
<dbReference type="Pfam" id="PF17137">
    <property type="entry name" value="DUF5110"/>
    <property type="match status" value="1"/>
</dbReference>
<keyword evidence="4" id="KW-1185">Reference proteome</keyword>
<reference evidence="3 4" key="1">
    <citation type="submission" date="2024-01" db="EMBL/GenBank/DDBJ databases">
        <title>Genome assemblies of Stephania.</title>
        <authorList>
            <person name="Yang L."/>
        </authorList>
    </citation>
    <scope>NUCLEOTIDE SEQUENCE [LARGE SCALE GENOMIC DNA]</scope>
    <source>
        <strain evidence="3">YNDBR</strain>
        <tissue evidence="3">Leaf</tissue>
    </source>
</reference>
<sequence length="141" mass="15776">MFEFSNLRVLCMFCFFSFFSLGSGFQDLPTLYLQGRFIIHVGPPLQHVGEANPTDDLSLILALDENGKAEGVIFEDDGDGYGFNRGEYLLTYYVAELHDSLITVKTSKTEGLRSRPERKLHVQMLLGGGAKVLLVTYCITE</sequence>
<evidence type="ECO:0000256" key="1">
    <source>
        <dbReference type="SAM" id="SignalP"/>
    </source>
</evidence>
<dbReference type="AlphaFoldDB" id="A0AAP0KY71"/>
<evidence type="ECO:0000313" key="4">
    <source>
        <dbReference type="Proteomes" id="UP001420932"/>
    </source>
</evidence>
<feature type="chain" id="PRO_5042874915" description="DUF5110 domain-containing protein" evidence="1">
    <location>
        <begin position="25"/>
        <end position="141"/>
    </location>
</feature>
<gene>
    <name evidence="3" type="ORF">Syun_007207</name>
</gene>
<dbReference type="InterPro" id="IPR013780">
    <property type="entry name" value="Glyco_hydro_b"/>
</dbReference>
<keyword evidence="1" id="KW-0732">Signal</keyword>
<proteinExistence type="predicted"/>
<dbReference type="Proteomes" id="UP001420932">
    <property type="component" value="Unassembled WGS sequence"/>
</dbReference>
<protein>
    <recommendedName>
        <fullName evidence="2">DUF5110 domain-containing protein</fullName>
    </recommendedName>
</protein>
<dbReference type="InterPro" id="IPR033403">
    <property type="entry name" value="DUF5110"/>
</dbReference>
<dbReference type="EMBL" id="JBBNAF010000003">
    <property type="protein sequence ID" value="KAK9160866.1"/>
    <property type="molecule type" value="Genomic_DNA"/>
</dbReference>